<dbReference type="Gene3D" id="2.30.30.100">
    <property type="match status" value="1"/>
</dbReference>
<dbReference type="InterPro" id="IPR047575">
    <property type="entry name" value="Sm"/>
</dbReference>
<dbReference type="Proteomes" id="UP000785200">
    <property type="component" value="Unassembled WGS sequence"/>
</dbReference>
<dbReference type="SMART" id="SM00651">
    <property type="entry name" value="Sm"/>
    <property type="match status" value="1"/>
</dbReference>
<evidence type="ECO:0000256" key="5">
    <source>
        <dbReference type="ARBA" id="ARBA00023187"/>
    </source>
</evidence>
<dbReference type="PANTHER" id="PTHR28043:SF1">
    <property type="entry name" value="INCREASED RECOMBINATION CENTERS PROTEIN 6"/>
    <property type="match status" value="1"/>
</dbReference>
<evidence type="ECO:0000256" key="3">
    <source>
        <dbReference type="ARBA" id="ARBA00008146"/>
    </source>
</evidence>
<dbReference type="InterPro" id="IPR001163">
    <property type="entry name" value="Sm_dom_euk/arc"/>
</dbReference>
<keyword evidence="4" id="KW-0507">mRNA processing</keyword>
<dbReference type="InterPro" id="IPR010920">
    <property type="entry name" value="LSM_dom_sf"/>
</dbReference>
<dbReference type="GO" id="GO:0003723">
    <property type="term" value="F:RNA binding"/>
    <property type="evidence" value="ECO:0007669"/>
    <property type="project" value="InterPro"/>
</dbReference>
<feature type="compositionally biased region" description="Acidic residues" evidence="8">
    <location>
        <begin position="294"/>
        <end position="319"/>
    </location>
</feature>
<sequence>MTSTIGIPIKLLNEAQGHVITLEITSGQVYRGKLLEAEDNMNIQLKDITVTARDGRVSHLDQVYIRGSHVRFFIVPDMLRAEVLGWLEEELRSAGRERADGVVHREVDISRGEIMKDIRILAVSPPNDGLASLIKGLTNAIPSKTEGSIAGTTHNLNIVTPYYKAEVPIWLDEVTDPKVWASEFLKPEAREVITVLGAFIVCFSKPIDNAGLEAIQALLENVAEVAKKGCGASWDGVCLAVGMPQSITPYLEKSFDEWEELCQKSGFEYIDFASKGRNEFSEPTGLGRLKEALESNDWEGDDESGEVDLEDFDEEDDEAEGSKGFGIDAEEMEMEMAGMKRAIYGGGLDLEEDENDDDQDDEVEKLQTMMLKMQAVDMGADLPESERKKLAAKAVGEIMKTL</sequence>
<dbReference type="PANTHER" id="PTHR28043">
    <property type="entry name" value="INCREASED RECOMBINATION CENTERS PROTEIN 6"/>
    <property type="match status" value="1"/>
</dbReference>
<dbReference type="SUPFAM" id="SSF50182">
    <property type="entry name" value="Sm-like ribonucleoproteins"/>
    <property type="match status" value="1"/>
</dbReference>
<dbReference type="FunFam" id="2.30.30.100:FF:000002">
    <property type="entry name" value="Small nuclear ribonucleoprotein Sm D3"/>
    <property type="match status" value="1"/>
</dbReference>
<comment type="similarity">
    <text evidence="3">Belongs to the snRNP core protein family.</text>
</comment>
<dbReference type="InterPro" id="IPR034099">
    <property type="entry name" value="SmD3"/>
</dbReference>
<accession>A0A9P7AX29</accession>
<dbReference type="Pfam" id="PF01423">
    <property type="entry name" value="LSM"/>
    <property type="match status" value="1"/>
</dbReference>
<dbReference type="PROSITE" id="PS52002">
    <property type="entry name" value="SM"/>
    <property type="match status" value="1"/>
</dbReference>
<feature type="region of interest" description="Disordered" evidence="8">
    <location>
        <begin position="293"/>
        <end position="322"/>
    </location>
</feature>
<dbReference type="GO" id="GO:0016192">
    <property type="term" value="P:vesicle-mediated transport"/>
    <property type="evidence" value="ECO:0007669"/>
    <property type="project" value="InterPro"/>
</dbReference>
<evidence type="ECO:0000256" key="4">
    <source>
        <dbReference type="ARBA" id="ARBA00022664"/>
    </source>
</evidence>
<dbReference type="GO" id="GO:0030674">
    <property type="term" value="F:protein-macromolecule adaptor activity"/>
    <property type="evidence" value="ECO:0007669"/>
    <property type="project" value="TreeGrafter"/>
</dbReference>
<feature type="domain" description="Sm" evidence="9">
    <location>
        <begin position="7"/>
        <end position="79"/>
    </location>
</feature>
<proteinExistence type="inferred from homology"/>
<evidence type="ECO:0000256" key="7">
    <source>
        <dbReference type="ARBA" id="ARBA00023274"/>
    </source>
</evidence>
<evidence type="ECO:0000313" key="10">
    <source>
        <dbReference type="EMBL" id="KAG0648660.1"/>
    </source>
</evidence>
<dbReference type="InterPro" id="IPR034627">
    <property type="entry name" value="Irc6"/>
</dbReference>
<dbReference type="Gene3D" id="3.40.50.11960">
    <property type="match status" value="1"/>
</dbReference>
<gene>
    <name evidence="10" type="ORF">D0Z07_4731</name>
</gene>
<evidence type="ECO:0000256" key="8">
    <source>
        <dbReference type="SAM" id="MobiDB-lite"/>
    </source>
</evidence>
<protein>
    <submittedName>
        <fullName evidence="10">Small nuclear ribonucleoprotein Sm D3</fullName>
    </submittedName>
</protein>
<organism evidence="10 11">
    <name type="scientific">Hyphodiscus hymeniophilus</name>
    <dbReference type="NCBI Taxonomy" id="353542"/>
    <lineage>
        <taxon>Eukaryota</taxon>
        <taxon>Fungi</taxon>
        <taxon>Dikarya</taxon>
        <taxon>Ascomycota</taxon>
        <taxon>Pezizomycotina</taxon>
        <taxon>Leotiomycetes</taxon>
        <taxon>Helotiales</taxon>
        <taxon>Hyphodiscaceae</taxon>
        <taxon>Hyphodiscus</taxon>
    </lineage>
</organism>
<dbReference type="CDD" id="cd01721">
    <property type="entry name" value="Sm_D3"/>
    <property type="match status" value="1"/>
</dbReference>
<dbReference type="GO" id="GO:0005829">
    <property type="term" value="C:cytosol"/>
    <property type="evidence" value="ECO:0007669"/>
    <property type="project" value="UniProtKB-SubCell"/>
</dbReference>
<keyword evidence="11" id="KW-1185">Reference proteome</keyword>
<comment type="caution">
    <text evidence="10">The sequence shown here is derived from an EMBL/GenBank/DDBJ whole genome shotgun (WGS) entry which is preliminary data.</text>
</comment>
<evidence type="ECO:0000259" key="9">
    <source>
        <dbReference type="PROSITE" id="PS52002"/>
    </source>
</evidence>
<comment type="subcellular location">
    <subcellularLocation>
        <location evidence="2">Cytoplasm</location>
        <location evidence="2">Cytosol</location>
    </subcellularLocation>
    <subcellularLocation>
        <location evidence="1">Nucleus</location>
    </subcellularLocation>
</comment>
<dbReference type="GO" id="GO:0005681">
    <property type="term" value="C:spliceosomal complex"/>
    <property type="evidence" value="ECO:0007669"/>
    <property type="project" value="InterPro"/>
</dbReference>
<keyword evidence="5" id="KW-0508">mRNA splicing</keyword>
<keyword evidence="6" id="KW-0539">Nucleus</keyword>
<dbReference type="OrthoDB" id="6425924at2759"/>
<evidence type="ECO:0000313" key="11">
    <source>
        <dbReference type="Proteomes" id="UP000785200"/>
    </source>
</evidence>
<dbReference type="Pfam" id="PF10199">
    <property type="entry name" value="Adaptin_binding"/>
    <property type="match status" value="1"/>
</dbReference>
<dbReference type="GO" id="GO:0005685">
    <property type="term" value="C:U1 snRNP"/>
    <property type="evidence" value="ECO:0007669"/>
    <property type="project" value="UniProtKB-ARBA"/>
</dbReference>
<dbReference type="EMBL" id="VNKQ01000009">
    <property type="protein sequence ID" value="KAG0648660.1"/>
    <property type="molecule type" value="Genomic_DNA"/>
</dbReference>
<reference evidence="10" key="1">
    <citation type="submission" date="2019-07" db="EMBL/GenBank/DDBJ databases">
        <title>Hyphodiscus hymeniophilus genome sequencing and assembly.</title>
        <authorList>
            <person name="Kramer G."/>
            <person name="Nodwell J."/>
        </authorList>
    </citation>
    <scope>NUCLEOTIDE SEQUENCE</scope>
    <source>
        <strain evidence="10">ATCC 34498</strain>
    </source>
</reference>
<keyword evidence="7 10" id="KW-0687">Ribonucleoprotein</keyword>
<evidence type="ECO:0000256" key="2">
    <source>
        <dbReference type="ARBA" id="ARBA00004514"/>
    </source>
</evidence>
<dbReference type="AlphaFoldDB" id="A0A9P7AX29"/>
<name>A0A9P7AX29_9HELO</name>
<evidence type="ECO:0000256" key="1">
    <source>
        <dbReference type="ARBA" id="ARBA00004123"/>
    </source>
</evidence>
<evidence type="ECO:0000256" key="6">
    <source>
        <dbReference type="ARBA" id="ARBA00023242"/>
    </source>
</evidence>
<dbReference type="GO" id="GO:0000387">
    <property type="term" value="P:spliceosomal snRNP assembly"/>
    <property type="evidence" value="ECO:0007669"/>
    <property type="project" value="InterPro"/>
</dbReference>